<name>A0ABU3K4T7_9BACT</name>
<dbReference type="InterPro" id="IPR036922">
    <property type="entry name" value="Rieske_2Fe-2S_sf"/>
</dbReference>
<evidence type="ECO:0000256" key="3">
    <source>
        <dbReference type="ARBA" id="ARBA00023004"/>
    </source>
</evidence>
<evidence type="ECO:0000256" key="2">
    <source>
        <dbReference type="ARBA" id="ARBA00022723"/>
    </source>
</evidence>
<comment type="cofactor">
    <cofactor evidence="5">
        <name>[2Fe-2S] cluster</name>
        <dbReference type="ChEBI" id="CHEBI:190135"/>
    </cofactor>
</comment>
<dbReference type="Pfam" id="PF00355">
    <property type="entry name" value="Rieske"/>
    <property type="match status" value="1"/>
</dbReference>
<protein>
    <submittedName>
        <fullName evidence="8">Non-heme iron oxygenase ferredoxin subunit</fullName>
    </submittedName>
</protein>
<evidence type="ECO:0000313" key="9">
    <source>
        <dbReference type="Proteomes" id="UP001250932"/>
    </source>
</evidence>
<feature type="domain" description="Rieske" evidence="7">
    <location>
        <begin position="45"/>
        <end position="143"/>
    </location>
</feature>
<sequence length="152" mass="16440">MYSISPYWESTTTLGKFSCSTCPPLLKSALSRGNYQLGAIRVKFIDAAKLSDLPPGSCLSVEVDPEGRGVALFNVDGEIFALDNTCPHAGGPLGEGILHGDTVRCPWHGWKFNVRTGQCLKNPVDDWAVACFPLRVENGTIQIALKDQDCPS</sequence>
<keyword evidence="4" id="KW-0411">Iron-sulfur</keyword>
<organism evidence="8 9">
    <name type="scientific">Candidatus Nitronereus thalassa</name>
    <dbReference type="NCBI Taxonomy" id="3020898"/>
    <lineage>
        <taxon>Bacteria</taxon>
        <taxon>Pseudomonadati</taxon>
        <taxon>Nitrospirota</taxon>
        <taxon>Nitrospiria</taxon>
        <taxon>Nitrospirales</taxon>
        <taxon>Nitrospiraceae</taxon>
        <taxon>Candidatus Nitronereus</taxon>
    </lineage>
</organism>
<evidence type="ECO:0000256" key="1">
    <source>
        <dbReference type="ARBA" id="ARBA00022714"/>
    </source>
</evidence>
<evidence type="ECO:0000256" key="4">
    <source>
        <dbReference type="ARBA" id="ARBA00023014"/>
    </source>
</evidence>
<dbReference type="PANTHER" id="PTHR21496">
    <property type="entry name" value="FERREDOXIN-RELATED"/>
    <property type="match status" value="1"/>
</dbReference>
<dbReference type="SUPFAM" id="SSF50022">
    <property type="entry name" value="ISP domain"/>
    <property type="match status" value="1"/>
</dbReference>
<evidence type="ECO:0000256" key="6">
    <source>
        <dbReference type="ARBA" id="ARBA00038001"/>
    </source>
</evidence>
<dbReference type="InterPro" id="IPR017941">
    <property type="entry name" value="Rieske_2Fe-2S"/>
</dbReference>
<dbReference type="RefSeq" id="WP_313831768.1">
    <property type="nucleotide sequence ID" value="NZ_JAQOUE010000001.1"/>
</dbReference>
<evidence type="ECO:0000313" key="8">
    <source>
        <dbReference type="EMBL" id="MDT7041414.1"/>
    </source>
</evidence>
<dbReference type="PANTHER" id="PTHR21496:SF0">
    <property type="entry name" value="RIESKE DOMAIN-CONTAINING PROTEIN"/>
    <property type="match status" value="1"/>
</dbReference>
<comment type="similarity">
    <text evidence="6">Belongs to the bacterial ring-hydroxylating dioxygenase ferredoxin component family.</text>
</comment>
<comment type="caution">
    <text evidence="8">The sequence shown here is derived from an EMBL/GenBank/DDBJ whole genome shotgun (WGS) entry which is preliminary data.</text>
</comment>
<keyword evidence="1" id="KW-0001">2Fe-2S</keyword>
<proteinExistence type="inferred from homology"/>
<dbReference type="Proteomes" id="UP001250932">
    <property type="component" value="Unassembled WGS sequence"/>
</dbReference>
<dbReference type="Gene3D" id="2.102.10.10">
    <property type="entry name" value="Rieske [2Fe-2S] iron-sulphur domain"/>
    <property type="match status" value="1"/>
</dbReference>
<gene>
    <name evidence="8" type="ORF">PPG34_03580</name>
</gene>
<reference evidence="8 9" key="1">
    <citation type="journal article" date="2023" name="ISME J.">
        <title>Cultivation and genomic characterization of novel and ubiquitous marine nitrite-oxidizing bacteria from the Nitrospirales.</title>
        <authorList>
            <person name="Mueller A.J."/>
            <person name="Daebeler A."/>
            <person name="Herbold C.W."/>
            <person name="Kirkegaard R.H."/>
            <person name="Daims H."/>
        </authorList>
    </citation>
    <scope>NUCLEOTIDE SEQUENCE [LARGE SCALE GENOMIC DNA]</scope>
    <source>
        <strain evidence="8 9">EB</strain>
    </source>
</reference>
<evidence type="ECO:0000259" key="7">
    <source>
        <dbReference type="PROSITE" id="PS51296"/>
    </source>
</evidence>
<keyword evidence="3" id="KW-0408">Iron</keyword>
<dbReference type="PROSITE" id="PS51296">
    <property type="entry name" value="RIESKE"/>
    <property type="match status" value="1"/>
</dbReference>
<keyword evidence="9" id="KW-1185">Reference proteome</keyword>
<dbReference type="EMBL" id="JAQOUE010000001">
    <property type="protein sequence ID" value="MDT7041414.1"/>
    <property type="molecule type" value="Genomic_DNA"/>
</dbReference>
<accession>A0ABU3K4T7</accession>
<evidence type="ECO:0000256" key="5">
    <source>
        <dbReference type="ARBA" id="ARBA00034078"/>
    </source>
</evidence>
<dbReference type="CDD" id="cd03528">
    <property type="entry name" value="Rieske_RO_ferredoxin"/>
    <property type="match status" value="1"/>
</dbReference>
<keyword evidence="2" id="KW-0479">Metal-binding</keyword>